<gene>
    <name evidence="4" type="ORF">HF086_008338</name>
</gene>
<dbReference type="InterPro" id="IPR048365">
    <property type="entry name" value="TNP-like_RNaseH_N"/>
</dbReference>
<dbReference type="EMBL" id="JACEFF010000871">
    <property type="protein sequence ID" value="KAH9629256.1"/>
    <property type="molecule type" value="Genomic_DNA"/>
</dbReference>
<dbReference type="AlphaFoldDB" id="A0A922M3L8"/>
<feature type="domain" description="Transposable element P transposase-like GTP-binding insertion" evidence="2">
    <location>
        <begin position="182"/>
        <end position="292"/>
    </location>
</feature>
<dbReference type="InterPro" id="IPR048366">
    <property type="entry name" value="TNP-like_GBD"/>
</dbReference>
<dbReference type="PANTHER" id="PTHR47577">
    <property type="entry name" value="THAP DOMAIN-CONTAINING PROTEIN 6"/>
    <property type="match status" value="1"/>
</dbReference>
<comment type="caution">
    <text evidence="4">The sequence shown here is derived from an EMBL/GenBank/DDBJ whole genome shotgun (WGS) entry which is preliminary data.</text>
</comment>
<reference evidence="4" key="1">
    <citation type="journal article" date="2021" name="G3 (Bethesda)">
        <title>Genome and transcriptome analysis of the beet armyworm Spodoptera exigua reveals targets for pest control. .</title>
        <authorList>
            <person name="Simon S."/>
            <person name="Breeschoten T."/>
            <person name="Jansen H.J."/>
            <person name="Dirks R.P."/>
            <person name="Schranz M.E."/>
            <person name="Ros V.I.D."/>
        </authorList>
    </citation>
    <scope>NUCLEOTIDE SEQUENCE</scope>
    <source>
        <strain evidence="4">TB_SE_WUR_2020</strain>
    </source>
</reference>
<feature type="domain" description="Transposable element P transposase-like RNase H C-terminal" evidence="3">
    <location>
        <begin position="371"/>
        <end position="401"/>
    </location>
</feature>
<dbReference type="Pfam" id="PF21789">
    <property type="entry name" value="TNP-like_RNaseH_C"/>
    <property type="match status" value="1"/>
</dbReference>
<feature type="domain" description="Transposable element P transposase-like RNase H" evidence="1">
    <location>
        <begin position="20"/>
        <end position="153"/>
    </location>
</feature>
<evidence type="ECO:0000259" key="1">
    <source>
        <dbReference type="Pfam" id="PF21787"/>
    </source>
</evidence>
<evidence type="ECO:0008006" key="6">
    <source>
        <dbReference type="Google" id="ProtNLM"/>
    </source>
</evidence>
<dbReference type="Proteomes" id="UP000814243">
    <property type="component" value="Unassembled WGS sequence"/>
</dbReference>
<dbReference type="PANTHER" id="PTHR47577:SF2">
    <property type="entry name" value="THAP DOMAIN CONTAINING 9"/>
    <property type="match status" value="1"/>
</dbReference>
<protein>
    <recommendedName>
        <fullName evidence="6">Transposase</fullName>
    </recommendedName>
</protein>
<proteinExistence type="predicted"/>
<accession>A0A922M3L8</accession>
<evidence type="ECO:0000313" key="4">
    <source>
        <dbReference type="EMBL" id="KAH9629256.1"/>
    </source>
</evidence>
<organism evidence="4 5">
    <name type="scientific">Spodoptera exigua</name>
    <name type="common">Beet armyworm</name>
    <name type="synonym">Noctua fulgens</name>
    <dbReference type="NCBI Taxonomy" id="7107"/>
    <lineage>
        <taxon>Eukaryota</taxon>
        <taxon>Metazoa</taxon>
        <taxon>Ecdysozoa</taxon>
        <taxon>Arthropoda</taxon>
        <taxon>Hexapoda</taxon>
        <taxon>Insecta</taxon>
        <taxon>Pterygota</taxon>
        <taxon>Neoptera</taxon>
        <taxon>Endopterygota</taxon>
        <taxon>Lepidoptera</taxon>
        <taxon>Glossata</taxon>
        <taxon>Ditrysia</taxon>
        <taxon>Noctuoidea</taxon>
        <taxon>Noctuidae</taxon>
        <taxon>Amphipyrinae</taxon>
        <taxon>Spodoptera</taxon>
    </lineage>
</organism>
<sequence>MSALKNQKRKPKLWLYLRVSTGINTAVIEHLKKLSVKKDMKDKFCGLVFDEIALKRRLFLDVSTDKVEGFEDFGLEAGRGSQLADHALVFMLQGIRAKFKQPVAFYFVKGTVSSQKLAVLIKEIIMVIESTGFNILTTICDQGPTNMGALKLLKSWSLQFNLNDNYFNVSNKKVYIIYDVPHLFKSIRNNFHNYGEMSMCGIKAKWDHLIQAEEKNRNLLYLSKITQMHVQPKYRAKMKLKYATQIFSTTVAAVVKLMAQSEHDPIKLEEMMQTGTIIHDLDRLFDKTNGPSCPADVKKGRRENVSMKTDHVDAWVEYRAKLETVVFKNSKGIKAKNVRCIEGYITTLKSLRDIWAELRACGFQYLNLRQLNQDALENLFGIIRQHSPTNRNPTCYSFIAALKTAIISGMTAPHNRGSNCEKDFKNLLTDFHDEVFEDPDKKELFPKQVELAESFTPSTSQEIPVLSIPEEFETIESNLAEIEQQPIVYISGYIVSIILKNYKCDVCLKCLKVDDPDDDDPIYSYIKLREWWPEKLSLTYPTKNLCRLVEAACKIFENEVLPCLHSINICQLTTTVFTANCDTNFITCEEHSNKIKNAIFNRLALLLIRRQCQRINQNIVVEEETVADYNKRAQQQGIGK</sequence>
<name>A0A922M3L8_SPOEX</name>
<dbReference type="Pfam" id="PF21787">
    <property type="entry name" value="TNP-like_RNaseH_N"/>
    <property type="match status" value="1"/>
</dbReference>
<dbReference type="InterPro" id="IPR048367">
    <property type="entry name" value="TNP-like_RNaseH_C"/>
</dbReference>
<dbReference type="Pfam" id="PF21788">
    <property type="entry name" value="TNP-like_GBD"/>
    <property type="match status" value="1"/>
</dbReference>
<evidence type="ECO:0000259" key="2">
    <source>
        <dbReference type="Pfam" id="PF21788"/>
    </source>
</evidence>
<evidence type="ECO:0000259" key="3">
    <source>
        <dbReference type="Pfam" id="PF21789"/>
    </source>
</evidence>
<evidence type="ECO:0000313" key="5">
    <source>
        <dbReference type="Proteomes" id="UP000814243"/>
    </source>
</evidence>